<evidence type="ECO:0000256" key="1">
    <source>
        <dbReference type="SAM" id="MobiDB-lite"/>
    </source>
</evidence>
<proteinExistence type="predicted"/>
<dbReference type="EMBL" id="GBRH01175773">
    <property type="protein sequence ID" value="JAE22123.1"/>
    <property type="molecule type" value="Transcribed_RNA"/>
</dbReference>
<name>A0A0A9GNB2_ARUDO</name>
<reference evidence="2" key="1">
    <citation type="submission" date="2014-09" db="EMBL/GenBank/DDBJ databases">
        <authorList>
            <person name="Magalhaes I.L.F."/>
            <person name="Oliveira U."/>
            <person name="Santos F.R."/>
            <person name="Vidigal T.H.D.A."/>
            <person name="Brescovit A.D."/>
            <person name="Santos A.J."/>
        </authorList>
    </citation>
    <scope>NUCLEOTIDE SEQUENCE</scope>
    <source>
        <tissue evidence="2">Shoot tissue taken approximately 20 cm above the soil surface</tissue>
    </source>
</reference>
<protein>
    <submittedName>
        <fullName evidence="2">Uncharacterized protein</fullName>
    </submittedName>
</protein>
<organism evidence="2">
    <name type="scientific">Arundo donax</name>
    <name type="common">Giant reed</name>
    <name type="synonym">Donax arundinaceus</name>
    <dbReference type="NCBI Taxonomy" id="35708"/>
    <lineage>
        <taxon>Eukaryota</taxon>
        <taxon>Viridiplantae</taxon>
        <taxon>Streptophyta</taxon>
        <taxon>Embryophyta</taxon>
        <taxon>Tracheophyta</taxon>
        <taxon>Spermatophyta</taxon>
        <taxon>Magnoliopsida</taxon>
        <taxon>Liliopsida</taxon>
        <taxon>Poales</taxon>
        <taxon>Poaceae</taxon>
        <taxon>PACMAD clade</taxon>
        <taxon>Arundinoideae</taxon>
        <taxon>Arundineae</taxon>
        <taxon>Arundo</taxon>
    </lineage>
</organism>
<feature type="region of interest" description="Disordered" evidence="1">
    <location>
        <begin position="59"/>
        <end position="84"/>
    </location>
</feature>
<dbReference type="AlphaFoldDB" id="A0A0A9GNB2"/>
<sequence length="84" mass="9372">MSLQCLCSDSKSWTKIGILQIGIREKITRRNNKGCKKSLRQEESDALLPAWPLPNPVDLSAPWPASPAGSCRRRRPSSWPARTA</sequence>
<reference evidence="2" key="2">
    <citation type="journal article" date="2015" name="Data Brief">
        <title>Shoot transcriptome of the giant reed, Arundo donax.</title>
        <authorList>
            <person name="Barrero R.A."/>
            <person name="Guerrero F.D."/>
            <person name="Moolhuijzen P."/>
            <person name="Goolsby J.A."/>
            <person name="Tidwell J."/>
            <person name="Bellgard S.E."/>
            <person name="Bellgard M.I."/>
        </authorList>
    </citation>
    <scope>NUCLEOTIDE SEQUENCE</scope>
    <source>
        <tissue evidence="2">Shoot tissue taken approximately 20 cm above the soil surface</tissue>
    </source>
</reference>
<accession>A0A0A9GNB2</accession>
<evidence type="ECO:0000313" key="2">
    <source>
        <dbReference type="EMBL" id="JAE22123.1"/>
    </source>
</evidence>